<dbReference type="PANTHER" id="PTHR31465:SF15">
    <property type="entry name" value="LIPID TRANSPORTER ATNI-RELATED"/>
    <property type="match status" value="1"/>
</dbReference>
<keyword evidence="4 5" id="KW-0472">Membrane</keyword>
<keyword evidence="7" id="KW-1185">Reference proteome</keyword>
<protein>
    <submittedName>
        <fullName evidence="6">Aspercryptin biosynthesis cluster I</fullName>
    </submittedName>
</protein>
<evidence type="ECO:0000256" key="2">
    <source>
        <dbReference type="ARBA" id="ARBA00022692"/>
    </source>
</evidence>
<dbReference type="Proteomes" id="UP000785200">
    <property type="component" value="Unassembled WGS sequence"/>
</dbReference>
<evidence type="ECO:0000313" key="7">
    <source>
        <dbReference type="Proteomes" id="UP000785200"/>
    </source>
</evidence>
<organism evidence="6 7">
    <name type="scientific">Hyphodiscus hymeniophilus</name>
    <dbReference type="NCBI Taxonomy" id="353542"/>
    <lineage>
        <taxon>Eukaryota</taxon>
        <taxon>Fungi</taxon>
        <taxon>Dikarya</taxon>
        <taxon>Ascomycota</taxon>
        <taxon>Pezizomycotina</taxon>
        <taxon>Leotiomycetes</taxon>
        <taxon>Helotiales</taxon>
        <taxon>Hyphodiscaceae</taxon>
        <taxon>Hyphodiscus</taxon>
    </lineage>
</organism>
<dbReference type="EMBL" id="VNKQ01000016">
    <property type="protein sequence ID" value="KAG0646270.1"/>
    <property type="molecule type" value="Genomic_DNA"/>
</dbReference>
<keyword evidence="3 5" id="KW-1133">Transmembrane helix</keyword>
<dbReference type="InterPro" id="IPR007568">
    <property type="entry name" value="RTA1"/>
</dbReference>
<name>A0A9P6SNM3_9HELO</name>
<feature type="transmembrane region" description="Helical" evidence="5">
    <location>
        <begin position="86"/>
        <end position="105"/>
    </location>
</feature>
<evidence type="ECO:0000256" key="4">
    <source>
        <dbReference type="ARBA" id="ARBA00023136"/>
    </source>
</evidence>
<evidence type="ECO:0000313" key="6">
    <source>
        <dbReference type="EMBL" id="KAG0646270.1"/>
    </source>
</evidence>
<dbReference type="PANTHER" id="PTHR31465">
    <property type="entry name" value="PROTEIN RTA1-RELATED"/>
    <property type="match status" value="1"/>
</dbReference>
<comment type="caution">
    <text evidence="6">The sequence shown here is derived from an EMBL/GenBank/DDBJ whole genome shotgun (WGS) entry which is preliminary data.</text>
</comment>
<feature type="transmembrane region" description="Helical" evidence="5">
    <location>
        <begin position="49"/>
        <end position="66"/>
    </location>
</feature>
<dbReference type="OrthoDB" id="5384040at2759"/>
<sequence length="130" mass="15073">MNAFDYMVLGRMVYFYLPEQKLIYIPGNRFSGYFLDAQGQYVESGWKRMLFILYASLALITIRIIYRLIEYASGNGLSNPLPYHEAYFYCLDACPMFLAALIMCVSHPGHFLKGPNSEFPKWSRKEKKAA</sequence>
<accession>A0A9P6SNM3</accession>
<dbReference type="Pfam" id="PF04479">
    <property type="entry name" value="RTA1"/>
    <property type="match status" value="1"/>
</dbReference>
<evidence type="ECO:0000256" key="1">
    <source>
        <dbReference type="ARBA" id="ARBA00004141"/>
    </source>
</evidence>
<proteinExistence type="predicted"/>
<comment type="subcellular location">
    <subcellularLocation>
        <location evidence="1">Membrane</location>
        <topology evidence="1">Multi-pass membrane protein</topology>
    </subcellularLocation>
</comment>
<evidence type="ECO:0000256" key="3">
    <source>
        <dbReference type="ARBA" id="ARBA00022989"/>
    </source>
</evidence>
<gene>
    <name evidence="6" type="ORF">D0Z07_8245</name>
</gene>
<dbReference type="GO" id="GO:0016020">
    <property type="term" value="C:membrane"/>
    <property type="evidence" value="ECO:0007669"/>
    <property type="project" value="UniProtKB-SubCell"/>
</dbReference>
<reference evidence="6" key="1">
    <citation type="submission" date="2019-07" db="EMBL/GenBank/DDBJ databases">
        <title>Hyphodiscus hymeniophilus genome sequencing and assembly.</title>
        <authorList>
            <person name="Kramer G."/>
            <person name="Nodwell J."/>
        </authorList>
    </citation>
    <scope>NUCLEOTIDE SEQUENCE</scope>
    <source>
        <strain evidence="6">ATCC 34498</strain>
    </source>
</reference>
<dbReference type="AlphaFoldDB" id="A0A9P6SNM3"/>
<evidence type="ECO:0000256" key="5">
    <source>
        <dbReference type="SAM" id="Phobius"/>
    </source>
</evidence>
<keyword evidence="2 5" id="KW-0812">Transmembrane</keyword>